<sequence length="378" mass="41679">MGTEPIPEQGAASAEGKVIEAEEKAKEDIDSGLDGSDAPGPIYEESDEPDEDSDDSHGEPEEQQQEQQQEQQPRRANIRRPQPRNRRPMAQRFTFTVMQMQELERIFHRYPYPDRCLRQDIARHMHVTEARVQIWFKNRRRRQRAYMLRNMRPVAPGNPVGMNVGVPHNIIFNPQPALMYLPHVWMCYCDVGLGSQGGIVEEVDRRPESLQGAGPGGDEKGHADEGEPGLMDDMDHEAHGSHEGGGGDQEAGQQLAEKALVAAAAASQHYHAQPRSESSELTPVQVGQLESMYEHTQDPDWFTGCSMDGPHPFEKVDSGKAEIPLSPDVMRVISSCCNRLPTGLGGAPSGFSSFTSCGDSGAAGLWFWEAIGVALAET</sequence>
<dbReference type="Pfam" id="PF00046">
    <property type="entry name" value="Homeodomain"/>
    <property type="match status" value="1"/>
</dbReference>
<evidence type="ECO:0000256" key="7">
    <source>
        <dbReference type="SAM" id="MobiDB-lite"/>
    </source>
</evidence>
<keyword evidence="2 5" id="KW-0238">DNA-binding</keyword>
<name>L5M7R7_MYODS</name>
<comment type="subcellular location">
    <subcellularLocation>
        <location evidence="1 5 6">Nucleus</location>
    </subcellularLocation>
</comment>
<dbReference type="PANTHER" id="PTHR24329">
    <property type="entry name" value="HOMEOBOX PROTEIN ARISTALESS"/>
    <property type="match status" value="1"/>
</dbReference>
<accession>L5M7R7</accession>
<evidence type="ECO:0000313" key="9">
    <source>
        <dbReference type="EMBL" id="ELK34649.1"/>
    </source>
</evidence>
<evidence type="ECO:0000256" key="6">
    <source>
        <dbReference type="RuleBase" id="RU000682"/>
    </source>
</evidence>
<evidence type="ECO:0000256" key="3">
    <source>
        <dbReference type="ARBA" id="ARBA00023155"/>
    </source>
</evidence>
<dbReference type="InterPro" id="IPR001356">
    <property type="entry name" value="HD"/>
</dbReference>
<dbReference type="SMART" id="SM00389">
    <property type="entry name" value="HOX"/>
    <property type="match status" value="1"/>
</dbReference>
<dbReference type="CDD" id="cd00086">
    <property type="entry name" value="homeodomain"/>
    <property type="match status" value="1"/>
</dbReference>
<dbReference type="AlphaFoldDB" id="L5M7R7"/>
<feature type="region of interest" description="Disordered" evidence="7">
    <location>
        <begin position="1"/>
        <end position="91"/>
    </location>
</feature>
<keyword evidence="10" id="KW-1185">Reference proteome</keyword>
<proteinExistence type="predicted"/>
<dbReference type="EMBL" id="KB102870">
    <property type="protein sequence ID" value="ELK34649.1"/>
    <property type="molecule type" value="Genomic_DNA"/>
</dbReference>
<dbReference type="SUPFAM" id="SSF46689">
    <property type="entry name" value="Homeodomain-like"/>
    <property type="match status" value="1"/>
</dbReference>
<evidence type="ECO:0000313" key="10">
    <source>
        <dbReference type="Proteomes" id="UP000010556"/>
    </source>
</evidence>
<feature type="compositionally biased region" description="Acidic residues" evidence="7">
    <location>
        <begin position="44"/>
        <end position="54"/>
    </location>
</feature>
<evidence type="ECO:0000256" key="5">
    <source>
        <dbReference type="PROSITE-ProRule" id="PRU00108"/>
    </source>
</evidence>
<organism evidence="9 10">
    <name type="scientific">Myotis davidii</name>
    <name type="common">David's myotis</name>
    <dbReference type="NCBI Taxonomy" id="225400"/>
    <lineage>
        <taxon>Eukaryota</taxon>
        <taxon>Metazoa</taxon>
        <taxon>Chordata</taxon>
        <taxon>Craniata</taxon>
        <taxon>Vertebrata</taxon>
        <taxon>Euteleostomi</taxon>
        <taxon>Mammalia</taxon>
        <taxon>Eutheria</taxon>
        <taxon>Laurasiatheria</taxon>
        <taxon>Chiroptera</taxon>
        <taxon>Yangochiroptera</taxon>
        <taxon>Vespertilionidae</taxon>
        <taxon>Myotis</taxon>
    </lineage>
</organism>
<dbReference type="InterPro" id="IPR017970">
    <property type="entry name" value="Homeobox_CS"/>
</dbReference>
<feature type="compositionally biased region" description="Basic and acidic residues" evidence="7">
    <location>
        <begin position="17"/>
        <end position="29"/>
    </location>
</feature>
<evidence type="ECO:0000256" key="2">
    <source>
        <dbReference type="ARBA" id="ARBA00023125"/>
    </source>
</evidence>
<protein>
    <submittedName>
        <fullName evidence="9">Rhox homeobox family member 2</fullName>
    </submittedName>
</protein>
<keyword evidence="4 5" id="KW-0539">Nucleus</keyword>
<dbReference type="eggNOG" id="KOG0490">
    <property type="taxonomic scope" value="Eukaryota"/>
</dbReference>
<dbReference type="Proteomes" id="UP000010556">
    <property type="component" value="Unassembled WGS sequence"/>
</dbReference>
<feature type="compositionally biased region" description="Basic residues" evidence="7">
    <location>
        <begin position="76"/>
        <end position="89"/>
    </location>
</feature>
<dbReference type="InterPro" id="IPR009057">
    <property type="entry name" value="Homeodomain-like_sf"/>
</dbReference>
<feature type="region of interest" description="Disordered" evidence="7">
    <location>
        <begin position="206"/>
        <end position="253"/>
    </location>
</feature>
<dbReference type="GO" id="GO:0005634">
    <property type="term" value="C:nucleus"/>
    <property type="evidence" value="ECO:0007669"/>
    <property type="project" value="UniProtKB-SubCell"/>
</dbReference>
<keyword evidence="3 5" id="KW-0371">Homeobox</keyword>
<gene>
    <name evidence="9" type="ORF">MDA_GLEAN10002025</name>
</gene>
<feature type="compositionally biased region" description="Low complexity" evidence="7">
    <location>
        <begin position="65"/>
        <end position="75"/>
    </location>
</feature>
<feature type="compositionally biased region" description="Acidic residues" evidence="7">
    <location>
        <begin position="226"/>
        <end position="235"/>
    </location>
</feature>
<dbReference type="InterPro" id="IPR050649">
    <property type="entry name" value="Paired_Homeobox_TFs"/>
</dbReference>
<dbReference type="GO" id="GO:0000981">
    <property type="term" value="F:DNA-binding transcription factor activity, RNA polymerase II-specific"/>
    <property type="evidence" value="ECO:0007669"/>
    <property type="project" value="InterPro"/>
</dbReference>
<dbReference type="PANTHER" id="PTHR24329:SF540">
    <property type="entry name" value="HOMEOBOX DOMAIN-CONTAINING PROTEIN"/>
    <property type="match status" value="1"/>
</dbReference>
<evidence type="ECO:0000256" key="4">
    <source>
        <dbReference type="ARBA" id="ARBA00023242"/>
    </source>
</evidence>
<evidence type="ECO:0000259" key="8">
    <source>
        <dbReference type="PROSITE" id="PS50071"/>
    </source>
</evidence>
<feature type="domain" description="Homeobox" evidence="8">
    <location>
        <begin position="86"/>
        <end position="146"/>
    </location>
</feature>
<dbReference type="Gene3D" id="1.10.10.60">
    <property type="entry name" value="Homeodomain-like"/>
    <property type="match status" value="1"/>
</dbReference>
<dbReference type="GO" id="GO:0000977">
    <property type="term" value="F:RNA polymerase II transcription regulatory region sequence-specific DNA binding"/>
    <property type="evidence" value="ECO:0007669"/>
    <property type="project" value="TreeGrafter"/>
</dbReference>
<dbReference type="PROSITE" id="PS00027">
    <property type="entry name" value="HOMEOBOX_1"/>
    <property type="match status" value="1"/>
</dbReference>
<reference evidence="10" key="1">
    <citation type="journal article" date="2013" name="Science">
        <title>Comparative analysis of bat genomes provides insight into the evolution of flight and immunity.</title>
        <authorList>
            <person name="Zhang G."/>
            <person name="Cowled C."/>
            <person name="Shi Z."/>
            <person name="Huang Z."/>
            <person name="Bishop-Lilly K.A."/>
            <person name="Fang X."/>
            <person name="Wynne J.W."/>
            <person name="Xiong Z."/>
            <person name="Baker M.L."/>
            <person name="Zhao W."/>
            <person name="Tachedjian M."/>
            <person name="Zhu Y."/>
            <person name="Zhou P."/>
            <person name="Jiang X."/>
            <person name="Ng J."/>
            <person name="Yang L."/>
            <person name="Wu L."/>
            <person name="Xiao J."/>
            <person name="Feng Y."/>
            <person name="Chen Y."/>
            <person name="Sun X."/>
            <person name="Zhang Y."/>
            <person name="Marsh G.A."/>
            <person name="Crameri G."/>
            <person name="Broder C.C."/>
            <person name="Frey K.G."/>
            <person name="Wang L.F."/>
            <person name="Wang J."/>
        </authorList>
    </citation>
    <scope>NUCLEOTIDE SEQUENCE [LARGE SCALE GENOMIC DNA]</scope>
</reference>
<evidence type="ECO:0000256" key="1">
    <source>
        <dbReference type="ARBA" id="ARBA00004123"/>
    </source>
</evidence>
<dbReference type="PROSITE" id="PS50071">
    <property type="entry name" value="HOMEOBOX_2"/>
    <property type="match status" value="1"/>
</dbReference>
<feature type="DNA-binding region" description="Homeobox" evidence="5">
    <location>
        <begin position="88"/>
        <end position="147"/>
    </location>
</feature>